<dbReference type="InterPro" id="IPR050282">
    <property type="entry name" value="Cycloisomerase_2"/>
</dbReference>
<dbReference type="AlphaFoldDB" id="A0A7W7QB29"/>
<dbReference type="GO" id="GO:0017057">
    <property type="term" value="F:6-phosphogluconolactonase activity"/>
    <property type="evidence" value="ECO:0007669"/>
    <property type="project" value="TreeGrafter"/>
</dbReference>
<name>A0A7W7QB29_9PSEU</name>
<evidence type="ECO:0000313" key="3">
    <source>
        <dbReference type="Proteomes" id="UP000520767"/>
    </source>
</evidence>
<dbReference type="Gene3D" id="2.130.10.10">
    <property type="entry name" value="YVTN repeat-like/Quinoprotein amine dehydrogenase"/>
    <property type="match status" value="1"/>
</dbReference>
<dbReference type="SUPFAM" id="SSF51004">
    <property type="entry name" value="C-terminal (heme d1) domain of cytochrome cd1-nitrite reductase"/>
    <property type="match status" value="1"/>
</dbReference>
<dbReference type="Proteomes" id="UP000520767">
    <property type="component" value="Unassembled WGS sequence"/>
</dbReference>
<dbReference type="InterPro" id="IPR015943">
    <property type="entry name" value="WD40/YVTN_repeat-like_dom_sf"/>
</dbReference>
<accession>A0A7W7QB29</accession>
<dbReference type="RefSeq" id="WP_184814029.1">
    <property type="nucleotide sequence ID" value="NZ_JACHJQ010000006.1"/>
</dbReference>
<dbReference type="InterPro" id="IPR006311">
    <property type="entry name" value="TAT_signal"/>
</dbReference>
<dbReference type="PANTHER" id="PTHR30344:SF1">
    <property type="entry name" value="6-PHOSPHOGLUCONOLACTONASE"/>
    <property type="match status" value="1"/>
</dbReference>
<dbReference type="InterPro" id="IPR019405">
    <property type="entry name" value="Lactonase_7-beta_prop"/>
</dbReference>
<dbReference type="EMBL" id="JACHJQ010000006">
    <property type="protein sequence ID" value="MBB4909994.1"/>
    <property type="molecule type" value="Genomic_DNA"/>
</dbReference>
<dbReference type="InterPro" id="IPR011048">
    <property type="entry name" value="Haem_d1_sf"/>
</dbReference>
<keyword evidence="2" id="KW-0413">Isomerase</keyword>
<dbReference type="GO" id="GO:0016853">
    <property type="term" value="F:isomerase activity"/>
    <property type="evidence" value="ECO:0007669"/>
    <property type="project" value="UniProtKB-KW"/>
</dbReference>
<comment type="caution">
    <text evidence="2">The sequence shown here is derived from an EMBL/GenBank/DDBJ whole genome shotgun (WGS) entry which is preliminary data.</text>
</comment>
<organism evidence="2 3">
    <name type="scientific">Actinophytocola algeriensis</name>
    <dbReference type="NCBI Taxonomy" id="1768010"/>
    <lineage>
        <taxon>Bacteria</taxon>
        <taxon>Bacillati</taxon>
        <taxon>Actinomycetota</taxon>
        <taxon>Actinomycetes</taxon>
        <taxon>Pseudonocardiales</taxon>
        <taxon>Pseudonocardiaceae</taxon>
    </lineage>
</organism>
<dbReference type="Pfam" id="PF10282">
    <property type="entry name" value="Lactonase"/>
    <property type="match status" value="1"/>
</dbReference>
<reference evidence="2 3" key="1">
    <citation type="submission" date="2020-08" db="EMBL/GenBank/DDBJ databases">
        <title>Genomic Encyclopedia of Type Strains, Phase III (KMG-III): the genomes of soil and plant-associated and newly described type strains.</title>
        <authorList>
            <person name="Whitman W."/>
        </authorList>
    </citation>
    <scope>NUCLEOTIDE SEQUENCE [LARGE SCALE GENOMIC DNA]</scope>
    <source>
        <strain evidence="2 3">CECT 8960</strain>
    </source>
</reference>
<evidence type="ECO:0000256" key="1">
    <source>
        <dbReference type="ARBA" id="ARBA00005564"/>
    </source>
</evidence>
<sequence>MLDRREFLGYAGFVTAAFALARGAGELSAPSTVYLGSFGADLRTGAVADDGTLTVTGSVAGVPDASFLAFHDRFLYTTNEGQGRVTAIDRTTNAVLNTRSSGGAGPTHVSVHPSGHLLTANYTSGSVAVHALDDDGSIGEQTDLVRHEGDRDPHAHQVLPSGEWVLAVDLGTDSVYVYGLADGKLTQHQQLRLPAGAGPRHLAFHPTEPLVYILGELRPEITVARWEDGTLTPGQVIPTAGDGNFPAEITVSADGRFVYASNRGDNTIAAFVVSGDQLTALGATPTGGDWPRHCTLSPDERWMYVSNQNSGTVTWLPRDPATGTLGASAGSAPVPSVGIVAWP</sequence>
<comment type="similarity">
    <text evidence="1">Belongs to the cycloisomerase 2 family.</text>
</comment>
<proteinExistence type="inferred from homology"/>
<keyword evidence="3" id="KW-1185">Reference proteome</keyword>
<protein>
    <submittedName>
        <fullName evidence="2">6-phosphogluconolactonase (Cycloisomerase 2 family)</fullName>
    </submittedName>
</protein>
<dbReference type="PROSITE" id="PS51318">
    <property type="entry name" value="TAT"/>
    <property type="match status" value="1"/>
</dbReference>
<dbReference type="PANTHER" id="PTHR30344">
    <property type="entry name" value="6-PHOSPHOGLUCONOLACTONASE-RELATED"/>
    <property type="match status" value="1"/>
</dbReference>
<evidence type="ECO:0000313" key="2">
    <source>
        <dbReference type="EMBL" id="MBB4909994.1"/>
    </source>
</evidence>
<gene>
    <name evidence="2" type="ORF">FHR82_006252</name>
</gene>
<dbReference type="GO" id="GO:0005829">
    <property type="term" value="C:cytosol"/>
    <property type="evidence" value="ECO:0007669"/>
    <property type="project" value="TreeGrafter"/>
</dbReference>